<dbReference type="AlphaFoldDB" id="A0A915HMF7"/>
<reference evidence="2" key="1">
    <citation type="submission" date="2022-11" db="UniProtKB">
        <authorList>
            <consortium name="WormBaseParasite"/>
        </authorList>
    </citation>
    <scope>IDENTIFICATION</scope>
</reference>
<organism evidence="1 2">
    <name type="scientific">Romanomermis culicivorax</name>
    <name type="common">Nematode worm</name>
    <dbReference type="NCBI Taxonomy" id="13658"/>
    <lineage>
        <taxon>Eukaryota</taxon>
        <taxon>Metazoa</taxon>
        <taxon>Ecdysozoa</taxon>
        <taxon>Nematoda</taxon>
        <taxon>Enoplea</taxon>
        <taxon>Dorylaimia</taxon>
        <taxon>Mermithida</taxon>
        <taxon>Mermithoidea</taxon>
        <taxon>Mermithidae</taxon>
        <taxon>Romanomermis</taxon>
    </lineage>
</organism>
<accession>A0A915HMF7</accession>
<dbReference type="Proteomes" id="UP000887565">
    <property type="component" value="Unplaced"/>
</dbReference>
<sequence length="95" mass="10917">MSSLTIDKKLNQYDNATICAEVIDRAPCSNDITSTYHNVVMSDDMKHTNFNLVVNDPFSIYDPPKTWPIYDMKLDHQILEMLTLAPLYSVPNHNE</sequence>
<name>A0A915HMF7_ROMCU</name>
<dbReference type="WBParaSite" id="nRc.2.0.1.t02864-RA">
    <property type="protein sequence ID" value="nRc.2.0.1.t02864-RA"/>
    <property type="gene ID" value="nRc.2.0.1.g02864"/>
</dbReference>
<proteinExistence type="predicted"/>
<keyword evidence="1" id="KW-1185">Reference proteome</keyword>
<evidence type="ECO:0000313" key="2">
    <source>
        <dbReference type="WBParaSite" id="nRc.2.0.1.t02864-RA"/>
    </source>
</evidence>
<evidence type="ECO:0000313" key="1">
    <source>
        <dbReference type="Proteomes" id="UP000887565"/>
    </source>
</evidence>
<protein>
    <submittedName>
        <fullName evidence="2">Uncharacterized protein</fullName>
    </submittedName>
</protein>